<evidence type="ECO:0000313" key="1">
    <source>
        <dbReference type="EMBL" id="TCB59892.1"/>
    </source>
</evidence>
<name>A0A4R0EMZ7_9GAMM</name>
<evidence type="ECO:0000313" key="2">
    <source>
        <dbReference type="Proteomes" id="UP000291380"/>
    </source>
</evidence>
<reference evidence="1 2" key="1">
    <citation type="submission" date="2019-02" db="EMBL/GenBank/DDBJ databases">
        <title>High diversity of culturable Acinetobacter species in natural soil and water ecosystems.</title>
        <authorList>
            <person name="Radolfova-Krizova L."/>
            <person name="Nemec A."/>
        </authorList>
    </citation>
    <scope>NUCLEOTIDE SEQUENCE [LARGE SCALE GENOMIC DNA]</scope>
    <source>
        <strain evidence="1 2">ANC 4281</strain>
    </source>
</reference>
<accession>A0A4R0EMZ7</accession>
<gene>
    <name evidence="1" type="ORF">E0H85_06505</name>
</gene>
<proteinExistence type="predicted"/>
<sequence>MNNNLHGVPNMIQHLEHVVAVELEQTLQRYYKAVRFDQGSLDPELWYERFAELIPQFKGVLYSQYEFEFDIWLSCFMLCYNHTLLELKLRYLPVKTELEFQQCIQLLMHKLQQQFCSVNFIEQLKKRGDIAAKKREGELEKYHQVTQYMHDQTLIQFFCRYHPDVVPQISILAMAQHLRTFERQLKTLTIQYGLIYQYRSVLRDCEQQQYVAVYSLAFNAKLMNGLAKAQFINLMNQLWQQSSQGDGQWMTVELIHTWEDRLIDPVCLLLQQVQNLEMEDMIQRNFSLMGGKIDELVVRPKGFKLAQATIMKGFKL</sequence>
<dbReference type="EMBL" id="SJOA01000006">
    <property type="protein sequence ID" value="TCB59892.1"/>
    <property type="molecule type" value="Genomic_DNA"/>
</dbReference>
<dbReference type="Proteomes" id="UP000291380">
    <property type="component" value="Unassembled WGS sequence"/>
</dbReference>
<protein>
    <submittedName>
        <fullName evidence="1">Uncharacterized protein</fullName>
    </submittedName>
</protein>
<dbReference type="AlphaFoldDB" id="A0A4R0EMZ7"/>
<dbReference type="OrthoDB" id="9865026at2"/>
<comment type="caution">
    <text evidence="1">The sequence shown here is derived from an EMBL/GenBank/DDBJ whole genome shotgun (WGS) entry which is preliminary data.</text>
</comment>
<dbReference type="RefSeq" id="WP_131270959.1">
    <property type="nucleotide sequence ID" value="NZ_SJOA01000006.1"/>
</dbReference>
<organism evidence="1 2">
    <name type="scientific">Acinetobacter terrae</name>
    <dbReference type="NCBI Taxonomy" id="2731247"/>
    <lineage>
        <taxon>Bacteria</taxon>
        <taxon>Pseudomonadati</taxon>
        <taxon>Pseudomonadota</taxon>
        <taxon>Gammaproteobacteria</taxon>
        <taxon>Moraxellales</taxon>
        <taxon>Moraxellaceae</taxon>
        <taxon>Acinetobacter</taxon>
        <taxon>Acinetobacter Taxon 24</taxon>
    </lineage>
</organism>